<feature type="compositionally biased region" description="Polar residues" evidence="2">
    <location>
        <begin position="986"/>
        <end position="999"/>
    </location>
</feature>
<dbReference type="AlphaFoldDB" id="A0A0C3DGH5"/>
<dbReference type="Gene3D" id="2.170.260.10">
    <property type="entry name" value="paz domain"/>
    <property type="match status" value="1"/>
</dbReference>
<dbReference type="HOGENOM" id="CLU_004544_4_3_1"/>
<dbReference type="CDD" id="cd04657">
    <property type="entry name" value="Piwi_ago-like"/>
    <property type="match status" value="1"/>
</dbReference>
<evidence type="ECO:0000313" key="6">
    <source>
        <dbReference type="Proteomes" id="UP000054321"/>
    </source>
</evidence>
<dbReference type="SMART" id="SM01163">
    <property type="entry name" value="DUF1785"/>
    <property type="match status" value="1"/>
</dbReference>
<feature type="domain" description="Piwi" evidence="4">
    <location>
        <begin position="656"/>
        <end position="963"/>
    </location>
</feature>
<feature type="domain" description="PAZ" evidence="3">
    <location>
        <begin position="352"/>
        <end position="482"/>
    </location>
</feature>
<dbReference type="Gene3D" id="3.30.420.10">
    <property type="entry name" value="Ribonuclease H-like superfamily/Ribonuclease H"/>
    <property type="match status" value="1"/>
</dbReference>
<dbReference type="InterPro" id="IPR012337">
    <property type="entry name" value="RNaseH-like_sf"/>
</dbReference>
<dbReference type="Pfam" id="PF02171">
    <property type="entry name" value="Piwi"/>
    <property type="match status" value="1"/>
</dbReference>
<dbReference type="SUPFAM" id="SSF101690">
    <property type="entry name" value="PAZ domain"/>
    <property type="match status" value="1"/>
</dbReference>
<dbReference type="Pfam" id="PF16488">
    <property type="entry name" value="ArgoL2"/>
    <property type="match status" value="1"/>
</dbReference>
<dbReference type="STRING" id="913774.A0A0C3DGH5"/>
<dbReference type="InterPro" id="IPR036085">
    <property type="entry name" value="PAZ_dom_sf"/>
</dbReference>
<evidence type="ECO:0000259" key="4">
    <source>
        <dbReference type="PROSITE" id="PS50822"/>
    </source>
</evidence>
<dbReference type="InterPro" id="IPR032474">
    <property type="entry name" value="Argonaute_N"/>
</dbReference>
<dbReference type="OrthoDB" id="10252740at2759"/>
<comment type="similarity">
    <text evidence="1">Belongs to the argonaute family.</text>
</comment>
<evidence type="ECO:0008006" key="7">
    <source>
        <dbReference type="Google" id="ProtNLM"/>
    </source>
</evidence>
<organism evidence="5 6">
    <name type="scientific">Oidiodendron maius (strain Zn)</name>
    <dbReference type="NCBI Taxonomy" id="913774"/>
    <lineage>
        <taxon>Eukaryota</taxon>
        <taxon>Fungi</taxon>
        <taxon>Dikarya</taxon>
        <taxon>Ascomycota</taxon>
        <taxon>Pezizomycotina</taxon>
        <taxon>Leotiomycetes</taxon>
        <taxon>Leotiomycetes incertae sedis</taxon>
        <taxon>Myxotrichaceae</taxon>
        <taxon>Oidiodendron</taxon>
    </lineage>
</organism>
<dbReference type="Pfam" id="PF02170">
    <property type="entry name" value="PAZ"/>
    <property type="match status" value="1"/>
</dbReference>
<dbReference type="InterPro" id="IPR045246">
    <property type="entry name" value="Piwi_ago-like"/>
</dbReference>
<dbReference type="InterPro" id="IPR032473">
    <property type="entry name" value="Argonaute_Mid_dom"/>
</dbReference>
<dbReference type="Pfam" id="PF16486">
    <property type="entry name" value="ArgoN"/>
    <property type="match status" value="1"/>
</dbReference>
<dbReference type="Proteomes" id="UP000054321">
    <property type="component" value="Unassembled WGS sequence"/>
</dbReference>
<dbReference type="Pfam" id="PF16487">
    <property type="entry name" value="ArgoMid"/>
    <property type="match status" value="1"/>
</dbReference>
<dbReference type="Pfam" id="PF08699">
    <property type="entry name" value="ArgoL1"/>
    <property type="match status" value="1"/>
</dbReference>
<dbReference type="EMBL" id="KN832876">
    <property type="protein sequence ID" value="KIN01073.1"/>
    <property type="molecule type" value="Genomic_DNA"/>
</dbReference>
<gene>
    <name evidence="5" type="ORF">OIDMADRAFT_41727</name>
</gene>
<name>A0A0C3DGH5_OIDMZ</name>
<dbReference type="CDD" id="cd02846">
    <property type="entry name" value="PAZ_argonaute_like"/>
    <property type="match status" value="1"/>
</dbReference>
<reference evidence="6" key="2">
    <citation type="submission" date="2015-01" db="EMBL/GenBank/DDBJ databases">
        <title>Evolutionary Origins and Diversification of the Mycorrhizal Mutualists.</title>
        <authorList>
            <consortium name="DOE Joint Genome Institute"/>
            <consortium name="Mycorrhizal Genomics Consortium"/>
            <person name="Kohler A."/>
            <person name="Kuo A."/>
            <person name="Nagy L.G."/>
            <person name="Floudas D."/>
            <person name="Copeland A."/>
            <person name="Barry K.W."/>
            <person name="Cichocki N."/>
            <person name="Veneault-Fourrey C."/>
            <person name="LaButti K."/>
            <person name="Lindquist E.A."/>
            <person name="Lipzen A."/>
            <person name="Lundell T."/>
            <person name="Morin E."/>
            <person name="Murat C."/>
            <person name="Riley R."/>
            <person name="Ohm R."/>
            <person name="Sun H."/>
            <person name="Tunlid A."/>
            <person name="Henrissat B."/>
            <person name="Grigoriev I.V."/>
            <person name="Hibbett D.S."/>
            <person name="Martin F."/>
        </authorList>
    </citation>
    <scope>NUCLEOTIDE SEQUENCE [LARGE SCALE GENOMIC DNA]</scope>
    <source>
        <strain evidence="6">Zn</strain>
    </source>
</reference>
<proteinExistence type="inferred from homology"/>
<dbReference type="PANTHER" id="PTHR22891">
    <property type="entry name" value="EUKARYOTIC TRANSLATION INITIATION FACTOR 2C"/>
    <property type="match status" value="1"/>
</dbReference>
<feature type="compositionally biased region" description="Polar residues" evidence="2">
    <location>
        <begin position="10"/>
        <end position="31"/>
    </location>
</feature>
<feature type="region of interest" description="Disordered" evidence="2">
    <location>
        <begin position="1"/>
        <end position="73"/>
    </location>
</feature>
<protein>
    <recommendedName>
        <fullName evidence="7">Piwi domain-containing protein</fullName>
    </recommendedName>
</protein>
<dbReference type="PROSITE" id="PS50821">
    <property type="entry name" value="PAZ"/>
    <property type="match status" value="1"/>
</dbReference>
<dbReference type="InParanoid" id="A0A0C3DGH5"/>
<dbReference type="InterPro" id="IPR036397">
    <property type="entry name" value="RNaseH_sf"/>
</dbReference>
<dbReference type="InterPro" id="IPR003100">
    <property type="entry name" value="PAZ_dom"/>
</dbReference>
<feature type="compositionally biased region" description="Polar residues" evidence="2">
    <location>
        <begin position="43"/>
        <end position="57"/>
    </location>
</feature>
<keyword evidence="6" id="KW-1185">Reference proteome</keyword>
<evidence type="ECO:0000256" key="2">
    <source>
        <dbReference type="SAM" id="MobiDB-lite"/>
    </source>
</evidence>
<evidence type="ECO:0000259" key="3">
    <source>
        <dbReference type="PROSITE" id="PS50821"/>
    </source>
</evidence>
<dbReference type="GO" id="GO:0003723">
    <property type="term" value="F:RNA binding"/>
    <property type="evidence" value="ECO:0007669"/>
    <property type="project" value="InterPro"/>
</dbReference>
<dbReference type="InterPro" id="IPR003165">
    <property type="entry name" value="Piwi"/>
</dbReference>
<dbReference type="Gene3D" id="3.40.50.2300">
    <property type="match status" value="1"/>
</dbReference>
<evidence type="ECO:0000256" key="1">
    <source>
        <dbReference type="RuleBase" id="RU361178"/>
    </source>
</evidence>
<dbReference type="PROSITE" id="PS50822">
    <property type="entry name" value="PIWI"/>
    <property type="match status" value="1"/>
</dbReference>
<accession>A0A0C3DGH5</accession>
<evidence type="ECO:0000313" key="5">
    <source>
        <dbReference type="EMBL" id="KIN01073.1"/>
    </source>
</evidence>
<reference evidence="5 6" key="1">
    <citation type="submission" date="2014-04" db="EMBL/GenBank/DDBJ databases">
        <authorList>
            <consortium name="DOE Joint Genome Institute"/>
            <person name="Kuo A."/>
            <person name="Martino E."/>
            <person name="Perotto S."/>
            <person name="Kohler A."/>
            <person name="Nagy L.G."/>
            <person name="Floudas D."/>
            <person name="Copeland A."/>
            <person name="Barry K.W."/>
            <person name="Cichocki N."/>
            <person name="Veneault-Fourrey C."/>
            <person name="LaButti K."/>
            <person name="Lindquist E.A."/>
            <person name="Lipzen A."/>
            <person name="Lundell T."/>
            <person name="Morin E."/>
            <person name="Murat C."/>
            <person name="Sun H."/>
            <person name="Tunlid A."/>
            <person name="Henrissat B."/>
            <person name="Grigoriev I.V."/>
            <person name="Hibbett D.S."/>
            <person name="Martin F."/>
            <person name="Nordberg H.P."/>
            <person name="Cantor M.N."/>
            <person name="Hua S.X."/>
        </authorList>
    </citation>
    <scope>NUCLEOTIDE SEQUENCE [LARGE SCALE GENOMIC DNA]</scope>
    <source>
        <strain evidence="5 6">Zn</strain>
    </source>
</reference>
<dbReference type="SUPFAM" id="SSF53098">
    <property type="entry name" value="Ribonuclease H-like"/>
    <property type="match status" value="1"/>
</dbReference>
<sequence length="1031" mass="116036">MAGGAGANRARQSYNEDSGRTDQPQQHRNMSGQGGPAPYDGPASQTSSQQGDQTRQNPFPPGPGYDPAKPATAKPSIITNTRVELPVAAYALDTNVDPSSLPQRPGTSTAGKAVQIRVNQFKVTQWPTKDVYQYDVLIGGGDEKRGKILKVWNSKTLQGKLRALTGGMPWLWDGNKIAWYAKPSIFYCSSISNFSRTSYNVPEQRCLVNLDAEQGRQPRASGPDEVFCIIRPTKSLRMACLGAYLNKQIQFDNSVLESINFLDHLMRMGPSQTLLSFKRSFFARGQERCSLDKCIDAMRGVYTSIRLCSPKPSAGGPATGLALNVDVANGTFWAAQDLHQAARNLCKSRNRGLSYQVFQNLLRPTRERNREISMSEDFKELRKLTKLKFWVKHRGKAESEKEYTILKFTFSKDEQFFDEGVHSKNYIFKMTDKSTNPPTERDISVYDYFKHKYNIRLEFPFLPLVQTSRAGVFPMEVCVIKPNQKYAYKLDGEQTSAMIKFAVTRPKERLKAIAQGVGMLKWNEDSYLSHYGLRVDPNLTVTQARVLPPPEVQYNGSIAKPGFSGRWDLRGKKFLYPNKNPLQSWGICVIGECVQEAALKHFVQVLVQTYISHGGRVTNKNPHLFIPQKVTNDNLGKAIDVFHTAIGQICKATPQILLFVVPLRDSFLYERLKKNSECRFGQFSQVLNKNHVLQASPQYCSNVCMKLNAKLGGTSCRVADVRPPKPFFNRPTMIIGADVSHPTPGSPQGSMAAITMSWDREACRYAAAVQTNGYRAEMITPANIKTIFMMLYDRWVSDIGGGNGPQHIYYFRDGVSEGQYLHVLKQEVSEMKNAISQKFPQHNIRWTVTICTKRHHIRFFPKEGDSSAGDRNNNPLPGTLVEHDVTHPFEYDFYLCSHVAIQGTARPVHYHVILDEANVPVNDFQRLIYNMCYQYMRSTTPVSLFPAVYYAHLASNRARAHENRAASEGAAGGQKFEERRQDTRGRQQFSGSNTGSGSQLAEPLPLMPMGDLSIPAQKELIRPLRLGMWYI</sequence>
<dbReference type="SMART" id="SM00949">
    <property type="entry name" value="PAZ"/>
    <property type="match status" value="1"/>
</dbReference>
<feature type="compositionally biased region" description="Basic and acidic residues" evidence="2">
    <location>
        <begin position="975"/>
        <end position="985"/>
    </location>
</feature>
<dbReference type="InterPro" id="IPR032472">
    <property type="entry name" value="ArgoL2"/>
</dbReference>
<dbReference type="SMART" id="SM00950">
    <property type="entry name" value="Piwi"/>
    <property type="match status" value="1"/>
</dbReference>
<dbReference type="InterPro" id="IPR014811">
    <property type="entry name" value="ArgoL1"/>
</dbReference>
<feature type="region of interest" description="Disordered" evidence="2">
    <location>
        <begin position="961"/>
        <end position="1002"/>
    </location>
</feature>